<accession>A0A811UGJ6</accession>
<dbReference type="AlphaFoldDB" id="A0A811UGJ6"/>
<evidence type="ECO:0000313" key="3">
    <source>
        <dbReference type="Proteomes" id="UP000606786"/>
    </source>
</evidence>
<feature type="non-terminal residue" evidence="2">
    <location>
        <position position="1"/>
    </location>
</feature>
<evidence type="ECO:0000313" key="2">
    <source>
        <dbReference type="EMBL" id="CAD6997800.1"/>
    </source>
</evidence>
<proteinExistence type="predicted"/>
<name>A0A811UGJ6_CERCA</name>
<protein>
    <submittedName>
        <fullName evidence="2">(Mediterranean fruit fly) hypothetical protein</fullName>
    </submittedName>
</protein>
<reference evidence="2" key="1">
    <citation type="submission" date="2020-11" db="EMBL/GenBank/DDBJ databases">
        <authorList>
            <person name="Whitehead M."/>
        </authorList>
    </citation>
    <scope>NUCLEOTIDE SEQUENCE</scope>
    <source>
        <strain evidence="2">EGII</strain>
    </source>
</reference>
<dbReference type="EMBL" id="CAJHJT010000012">
    <property type="protein sequence ID" value="CAD6997800.1"/>
    <property type="molecule type" value="Genomic_DNA"/>
</dbReference>
<feature type="compositionally biased region" description="Low complexity" evidence="1">
    <location>
        <begin position="1"/>
        <end position="13"/>
    </location>
</feature>
<sequence length="51" mass="5434">HVKSSGSSRISISATPASHRWTIKMGSGPTGRSGQTRSRTCDDGIMQQMPC</sequence>
<evidence type="ECO:0000256" key="1">
    <source>
        <dbReference type="SAM" id="MobiDB-lite"/>
    </source>
</evidence>
<dbReference type="Proteomes" id="UP000606786">
    <property type="component" value="Unassembled WGS sequence"/>
</dbReference>
<organism evidence="2 3">
    <name type="scientific">Ceratitis capitata</name>
    <name type="common">Mediterranean fruit fly</name>
    <name type="synonym">Tephritis capitata</name>
    <dbReference type="NCBI Taxonomy" id="7213"/>
    <lineage>
        <taxon>Eukaryota</taxon>
        <taxon>Metazoa</taxon>
        <taxon>Ecdysozoa</taxon>
        <taxon>Arthropoda</taxon>
        <taxon>Hexapoda</taxon>
        <taxon>Insecta</taxon>
        <taxon>Pterygota</taxon>
        <taxon>Neoptera</taxon>
        <taxon>Endopterygota</taxon>
        <taxon>Diptera</taxon>
        <taxon>Brachycera</taxon>
        <taxon>Muscomorpha</taxon>
        <taxon>Tephritoidea</taxon>
        <taxon>Tephritidae</taxon>
        <taxon>Ceratitis</taxon>
        <taxon>Ceratitis</taxon>
    </lineage>
</organism>
<comment type="caution">
    <text evidence="2">The sequence shown here is derived from an EMBL/GenBank/DDBJ whole genome shotgun (WGS) entry which is preliminary data.</text>
</comment>
<gene>
    <name evidence="2" type="ORF">CCAP1982_LOCUS6425</name>
</gene>
<keyword evidence="3" id="KW-1185">Reference proteome</keyword>
<feature type="region of interest" description="Disordered" evidence="1">
    <location>
        <begin position="1"/>
        <end position="51"/>
    </location>
</feature>